<accession>A0AAE3A7Q7</accession>
<name>A0AAE3A7Q7_9FIRM</name>
<reference evidence="1 2" key="1">
    <citation type="submission" date="2021-10" db="EMBL/GenBank/DDBJ databases">
        <title>Anaerobic single-cell dispensing facilitates the cultivation of human gut bacteria.</title>
        <authorList>
            <person name="Afrizal A."/>
        </authorList>
    </citation>
    <scope>NUCLEOTIDE SEQUENCE [LARGE SCALE GENOMIC DNA]</scope>
    <source>
        <strain evidence="1 2">CLA-AA-H276</strain>
    </source>
</reference>
<keyword evidence="2" id="KW-1185">Reference proteome</keyword>
<dbReference type="AlphaFoldDB" id="A0AAE3A7Q7"/>
<gene>
    <name evidence="1" type="ORF">LKD36_02835</name>
</gene>
<organism evidence="1 2">
    <name type="scientific">Hominiventricola filiformis</name>
    <dbReference type="NCBI Taxonomy" id="2885352"/>
    <lineage>
        <taxon>Bacteria</taxon>
        <taxon>Bacillati</taxon>
        <taxon>Bacillota</taxon>
        <taxon>Clostridia</taxon>
        <taxon>Lachnospirales</taxon>
        <taxon>Lachnospiraceae</taxon>
        <taxon>Hominiventricola</taxon>
    </lineage>
</organism>
<evidence type="ECO:0000313" key="1">
    <source>
        <dbReference type="EMBL" id="MCC2125111.1"/>
    </source>
</evidence>
<dbReference type="RefSeq" id="WP_118771406.1">
    <property type="nucleotide sequence ID" value="NZ_JAJEPS010000002.1"/>
</dbReference>
<dbReference type="EMBL" id="JAJEPS010000002">
    <property type="protein sequence ID" value="MCC2125111.1"/>
    <property type="molecule type" value="Genomic_DNA"/>
</dbReference>
<sequence>MSQDNQSWKKAKRRINHKDLFWQSGDPLTESDIALLQTVKQYYIEHGYSPSKADIPNQEALKQRFRLWKDVLEACGLPSLNDKSQVMLRTEAAEKKKKEEMNQ</sequence>
<proteinExistence type="predicted"/>
<comment type="caution">
    <text evidence="1">The sequence shown here is derived from an EMBL/GenBank/DDBJ whole genome shotgun (WGS) entry which is preliminary data.</text>
</comment>
<dbReference type="Proteomes" id="UP001198220">
    <property type="component" value="Unassembled WGS sequence"/>
</dbReference>
<evidence type="ECO:0000313" key="2">
    <source>
        <dbReference type="Proteomes" id="UP001198220"/>
    </source>
</evidence>
<protein>
    <submittedName>
        <fullName evidence="1">Uncharacterized protein</fullName>
    </submittedName>
</protein>